<dbReference type="EMBL" id="BMAU01021421">
    <property type="protein sequence ID" value="GFY34107.1"/>
    <property type="molecule type" value="Genomic_DNA"/>
</dbReference>
<dbReference type="Proteomes" id="UP000887159">
    <property type="component" value="Unassembled WGS sequence"/>
</dbReference>
<accession>A0A8X6WGG7</accession>
<comment type="caution">
    <text evidence="1">The sequence shown here is derived from an EMBL/GenBank/DDBJ whole genome shotgun (WGS) entry which is preliminary data.</text>
</comment>
<reference evidence="1" key="1">
    <citation type="submission" date="2020-08" db="EMBL/GenBank/DDBJ databases">
        <title>Multicomponent nature underlies the extraordinary mechanical properties of spider dragline silk.</title>
        <authorList>
            <person name="Kono N."/>
            <person name="Nakamura H."/>
            <person name="Mori M."/>
            <person name="Yoshida Y."/>
            <person name="Ohtoshi R."/>
            <person name="Malay A.D."/>
            <person name="Moran D.A.P."/>
            <person name="Tomita M."/>
            <person name="Numata K."/>
            <person name="Arakawa K."/>
        </authorList>
    </citation>
    <scope>NUCLEOTIDE SEQUENCE</scope>
</reference>
<evidence type="ECO:0000313" key="1">
    <source>
        <dbReference type="EMBL" id="GFY34107.1"/>
    </source>
</evidence>
<proteinExistence type="predicted"/>
<name>A0A8X6WGG7_TRICX</name>
<keyword evidence="2" id="KW-1185">Reference proteome</keyword>
<sequence length="76" mass="9027">MKETVSEFAYRFRLAIIMPVVENVAKTTEIIEIDWHVSSRSIAQDLKIDHKAVLNHLRKVGFKKKLYVWVQYHQKT</sequence>
<dbReference type="AlphaFoldDB" id="A0A8X6WGG7"/>
<evidence type="ECO:0000313" key="2">
    <source>
        <dbReference type="Proteomes" id="UP000887159"/>
    </source>
</evidence>
<protein>
    <submittedName>
        <fullName evidence="1">Uncharacterized protein</fullName>
    </submittedName>
</protein>
<gene>
    <name evidence="1" type="ORF">TNCV_4983101</name>
</gene>
<organism evidence="1 2">
    <name type="scientific">Trichonephila clavipes</name>
    <name type="common">Golden silk orbweaver</name>
    <name type="synonym">Nephila clavipes</name>
    <dbReference type="NCBI Taxonomy" id="2585209"/>
    <lineage>
        <taxon>Eukaryota</taxon>
        <taxon>Metazoa</taxon>
        <taxon>Ecdysozoa</taxon>
        <taxon>Arthropoda</taxon>
        <taxon>Chelicerata</taxon>
        <taxon>Arachnida</taxon>
        <taxon>Araneae</taxon>
        <taxon>Araneomorphae</taxon>
        <taxon>Entelegynae</taxon>
        <taxon>Araneoidea</taxon>
        <taxon>Nephilidae</taxon>
        <taxon>Trichonephila</taxon>
    </lineage>
</organism>